<evidence type="ECO:0000256" key="1">
    <source>
        <dbReference type="SAM" id="MobiDB-lite"/>
    </source>
</evidence>
<dbReference type="EMBL" id="JBEDUW010000206">
    <property type="protein sequence ID" value="KAK9903845.1"/>
    <property type="molecule type" value="Genomic_DNA"/>
</dbReference>
<comment type="caution">
    <text evidence="2">The sequence shown here is derived from an EMBL/GenBank/DDBJ whole genome shotgun (WGS) entry which is preliminary data.</text>
</comment>
<feature type="compositionally biased region" description="Low complexity" evidence="1">
    <location>
        <begin position="1"/>
        <end position="20"/>
    </location>
</feature>
<keyword evidence="3" id="KW-1185">Reference proteome</keyword>
<feature type="region of interest" description="Disordered" evidence="1">
    <location>
        <begin position="1"/>
        <end position="54"/>
    </location>
</feature>
<accession>A0AAW1VK86</accession>
<gene>
    <name evidence="2" type="ORF">M0R45_000885</name>
</gene>
<evidence type="ECO:0000313" key="2">
    <source>
        <dbReference type="EMBL" id="KAK9903845.1"/>
    </source>
</evidence>
<evidence type="ECO:0000313" key="3">
    <source>
        <dbReference type="Proteomes" id="UP001457282"/>
    </source>
</evidence>
<proteinExistence type="predicted"/>
<dbReference type="AlphaFoldDB" id="A0AAW1VK86"/>
<reference evidence="2 3" key="1">
    <citation type="journal article" date="2023" name="G3 (Bethesda)">
        <title>A chromosome-length genome assembly and annotation of blackberry (Rubus argutus, cv. 'Hillquist').</title>
        <authorList>
            <person name="Bruna T."/>
            <person name="Aryal R."/>
            <person name="Dudchenko O."/>
            <person name="Sargent D.J."/>
            <person name="Mead D."/>
            <person name="Buti M."/>
            <person name="Cavallini A."/>
            <person name="Hytonen T."/>
            <person name="Andres J."/>
            <person name="Pham M."/>
            <person name="Weisz D."/>
            <person name="Mascagni F."/>
            <person name="Usai G."/>
            <person name="Natali L."/>
            <person name="Bassil N."/>
            <person name="Fernandez G.E."/>
            <person name="Lomsadze A."/>
            <person name="Armour M."/>
            <person name="Olukolu B."/>
            <person name="Poorten T."/>
            <person name="Britton C."/>
            <person name="Davik J."/>
            <person name="Ashrafi H."/>
            <person name="Aiden E.L."/>
            <person name="Borodovsky M."/>
            <person name="Worthington M."/>
        </authorList>
    </citation>
    <scope>NUCLEOTIDE SEQUENCE [LARGE SCALE GENOMIC DNA]</scope>
    <source>
        <strain evidence="2">PI 553951</strain>
    </source>
</reference>
<organism evidence="2 3">
    <name type="scientific">Rubus argutus</name>
    <name type="common">Southern blackberry</name>
    <dbReference type="NCBI Taxonomy" id="59490"/>
    <lineage>
        <taxon>Eukaryota</taxon>
        <taxon>Viridiplantae</taxon>
        <taxon>Streptophyta</taxon>
        <taxon>Embryophyta</taxon>
        <taxon>Tracheophyta</taxon>
        <taxon>Spermatophyta</taxon>
        <taxon>Magnoliopsida</taxon>
        <taxon>eudicotyledons</taxon>
        <taxon>Gunneridae</taxon>
        <taxon>Pentapetalae</taxon>
        <taxon>rosids</taxon>
        <taxon>fabids</taxon>
        <taxon>Rosales</taxon>
        <taxon>Rosaceae</taxon>
        <taxon>Rosoideae</taxon>
        <taxon>Rosoideae incertae sedis</taxon>
        <taxon>Rubus</taxon>
    </lineage>
</organism>
<protein>
    <submittedName>
        <fullName evidence="2">Uncharacterized protein</fullName>
    </submittedName>
</protein>
<name>A0AAW1VK86_RUBAR</name>
<feature type="compositionally biased region" description="Polar residues" evidence="1">
    <location>
        <begin position="21"/>
        <end position="45"/>
    </location>
</feature>
<dbReference type="Proteomes" id="UP001457282">
    <property type="component" value="Unassembled WGS sequence"/>
</dbReference>
<sequence length="75" mass="8661">MGSKGSRFLHSGSSSSYSNSPWNQYPQQSNYTSTPQHHYAPSQQPTKRRLDRKYSKIADDYRSLDEVLMLLHKLA</sequence>